<feature type="compositionally biased region" description="Low complexity" evidence="1">
    <location>
        <begin position="31"/>
        <end position="43"/>
    </location>
</feature>
<sequence>IQRIVQFEKGSVNILMEKDKKSCEVELSSMSTQSSASPNSKSSNDGVSKESTRTVIPSHSRKRQKVTRSQDPKRLSEIERLKELLLKTDARLSEDGNCTTKTTNLETSQAKIKDFFGRAEKRQKTNETDS</sequence>
<proteinExistence type="predicted"/>
<gene>
    <name evidence="2" type="ORF">PEVE_00015452</name>
</gene>
<evidence type="ECO:0000313" key="3">
    <source>
        <dbReference type="Proteomes" id="UP001159427"/>
    </source>
</evidence>
<dbReference type="Proteomes" id="UP001159427">
    <property type="component" value="Unassembled WGS sequence"/>
</dbReference>
<accession>A0ABN8S059</accession>
<organism evidence="2 3">
    <name type="scientific">Porites evermanni</name>
    <dbReference type="NCBI Taxonomy" id="104178"/>
    <lineage>
        <taxon>Eukaryota</taxon>
        <taxon>Metazoa</taxon>
        <taxon>Cnidaria</taxon>
        <taxon>Anthozoa</taxon>
        <taxon>Hexacorallia</taxon>
        <taxon>Scleractinia</taxon>
        <taxon>Fungiina</taxon>
        <taxon>Poritidae</taxon>
        <taxon>Porites</taxon>
    </lineage>
</organism>
<feature type="region of interest" description="Disordered" evidence="1">
    <location>
        <begin position="23"/>
        <end position="75"/>
    </location>
</feature>
<name>A0ABN8S059_9CNID</name>
<dbReference type="EMBL" id="CALNXI010002193">
    <property type="protein sequence ID" value="CAH3184435.1"/>
    <property type="molecule type" value="Genomic_DNA"/>
</dbReference>
<comment type="caution">
    <text evidence="2">The sequence shown here is derived from an EMBL/GenBank/DDBJ whole genome shotgun (WGS) entry which is preliminary data.</text>
</comment>
<evidence type="ECO:0000313" key="2">
    <source>
        <dbReference type="EMBL" id="CAH3184435.1"/>
    </source>
</evidence>
<keyword evidence="3" id="KW-1185">Reference proteome</keyword>
<reference evidence="2 3" key="1">
    <citation type="submission" date="2022-05" db="EMBL/GenBank/DDBJ databases">
        <authorList>
            <consortium name="Genoscope - CEA"/>
            <person name="William W."/>
        </authorList>
    </citation>
    <scope>NUCLEOTIDE SEQUENCE [LARGE SCALE GENOMIC DNA]</scope>
</reference>
<protein>
    <submittedName>
        <fullName evidence="2">Uncharacterized protein</fullName>
    </submittedName>
</protein>
<feature type="non-terminal residue" evidence="2">
    <location>
        <position position="1"/>
    </location>
</feature>
<feature type="non-terminal residue" evidence="2">
    <location>
        <position position="130"/>
    </location>
</feature>
<evidence type="ECO:0000256" key="1">
    <source>
        <dbReference type="SAM" id="MobiDB-lite"/>
    </source>
</evidence>